<protein>
    <recommendedName>
        <fullName evidence="17">Pheromone-processing carboxypeptidase KEX1</fullName>
        <ecNumber evidence="15">3.4.16.6</ecNumber>
    </recommendedName>
    <alternativeName>
        <fullName evidence="18">Carboxypeptidase D</fullName>
    </alternativeName>
    <alternativeName>
        <fullName evidence="16">Pheromone-processing carboxypeptidase kex1</fullName>
    </alternativeName>
</protein>
<evidence type="ECO:0000256" key="18">
    <source>
        <dbReference type="ARBA" id="ARBA00042717"/>
    </source>
</evidence>
<dbReference type="FunFam" id="3.40.50.1820:FF:000121">
    <property type="entry name" value="Carboxypeptidase D"/>
    <property type="match status" value="1"/>
</dbReference>
<dbReference type="OrthoDB" id="443318at2759"/>
<comment type="subcellular location">
    <subcellularLocation>
        <location evidence="2">Golgi apparatus</location>
        <location evidence="2">trans-Golgi network membrane</location>
        <topology evidence="2">Single-pass type I membrane protein</topology>
    </subcellularLocation>
</comment>
<dbReference type="AlphaFoldDB" id="A0A9P6XGE2"/>
<feature type="signal peptide" evidence="21">
    <location>
        <begin position="1"/>
        <end position="22"/>
    </location>
</feature>
<evidence type="ECO:0000256" key="19">
    <source>
        <dbReference type="SAM" id="MobiDB-lite"/>
    </source>
</evidence>
<evidence type="ECO:0000313" key="23">
    <source>
        <dbReference type="Proteomes" id="UP000716291"/>
    </source>
</evidence>
<evidence type="ECO:0000256" key="6">
    <source>
        <dbReference type="ARBA" id="ARBA00022692"/>
    </source>
</evidence>
<keyword evidence="12 20" id="KW-0472">Membrane</keyword>
<evidence type="ECO:0000256" key="5">
    <source>
        <dbReference type="ARBA" id="ARBA00022670"/>
    </source>
</evidence>
<evidence type="ECO:0000313" key="22">
    <source>
        <dbReference type="EMBL" id="KAG1313339.1"/>
    </source>
</evidence>
<evidence type="ECO:0000256" key="12">
    <source>
        <dbReference type="ARBA" id="ARBA00023136"/>
    </source>
</evidence>
<dbReference type="PRINTS" id="PR00724">
    <property type="entry name" value="CRBOXYPTASEC"/>
</dbReference>
<evidence type="ECO:0000256" key="13">
    <source>
        <dbReference type="ARBA" id="ARBA00023180"/>
    </source>
</evidence>
<evidence type="ECO:0000256" key="10">
    <source>
        <dbReference type="ARBA" id="ARBA00022989"/>
    </source>
</evidence>
<feature type="compositionally biased region" description="Basic and acidic residues" evidence="19">
    <location>
        <begin position="456"/>
        <end position="476"/>
    </location>
</feature>
<dbReference type="SUPFAM" id="SSF53474">
    <property type="entry name" value="alpha/beta-Hydrolases"/>
    <property type="match status" value="1"/>
</dbReference>
<evidence type="ECO:0000256" key="2">
    <source>
        <dbReference type="ARBA" id="ARBA00004393"/>
    </source>
</evidence>
<evidence type="ECO:0000256" key="15">
    <source>
        <dbReference type="ARBA" id="ARBA00038895"/>
    </source>
</evidence>
<dbReference type="Pfam" id="PF00450">
    <property type="entry name" value="Peptidase_S10"/>
    <property type="match status" value="1"/>
</dbReference>
<dbReference type="GO" id="GO:0006508">
    <property type="term" value="P:proteolysis"/>
    <property type="evidence" value="ECO:0007669"/>
    <property type="project" value="UniProtKB-KW"/>
</dbReference>
<keyword evidence="23" id="KW-1185">Reference proteome</keyword>
<feature type="region of interest" description="Disordered" evidence="19">
    <location>
        <begin position="450"/>
        <end position="476"/>
    </location>
</feature>
<evidence type="ECO:0000256" key="1">
    <source>
        <dbReference type="ARBA" id="ARBA00001003"/>
    </source>
</evidence>
<dbReference type="InterPro" id="IPR029058">
    <property type="entry name" value="AB_hydrolase_fold"/>
</dbReference>
<feature type="compositionally biased region" description="Acidic residues" evidence="19">
    <location>
        <begin position="604"/>
        <end position="621"/>
    </location>
</feature>
<name>A0A9P6XGE2_RHIOR</name>
<comment type="catalytic activity">
    <reaction evidence="1">
        <text>Preferential release of a C-terminal arginine or lysine residue.</text>
        <dbReference type="EC" id="3.4.16.6"/>
    </reaction>
</comment>
<evidence type="ECO:0000256" key="7">
    <source>
        <dbReference type="ARBA" id="ARBA00022703"/>
    </source>
</evidence>
<evidence type="ECO:0000256" key="21">
    <source>
        <dbReference type="SAM" id="SignalP"/>
    </source>
</evidence>
<dbReference type="InterPro" id="IPR033124">
    <property type="entry name" value="Ser_caboxypep_his_AS"/>
</dbReference>
<gene>
    <name evidence="22" type="ORF">G6F64_002339</name>
</gene>
<comment type="caution">
    <text evidence="22">The sequence shown here is derived from an EMBL/GenBank/DDBJ whole genome shotgun (WGS) entry which is preliminary data.</text>
</comment>
<comment type="similarity">
    <text evidence="3">Belongs to the peptidase S10 family.</text>
</comment>
<evidence type="ECO:0000256" key="11">
    <source>
        <dbReference type="ARBA" id="ARBA00023034"/>
    </source>
</evidence>
<keyword evidence="10 20" id="KW-1133">Transmembrane helix</keyword>
<evidence type="ECO:0000256" key="20">
    <source>
        <dbReference type="SAM" id="Phobius"/>
    </source>
</evidence>
<evidence type="ECO:0000256" key="17">
    <source>
        <dbReference type="ARBA" id="ARBA00040628"/>
    </source>
</evidence>
<evidence type="ECO:0000256" key="14">
    <source>
        <dbReference type="ARBA" id="ARBA00037042"/>
    </source>
</evidence>
<dbReference type="GO" id="GO:0006915">
    <property type="term" value="P:apoptotic process"/>
    <property type="evidence" value="ECO:0007669"/>
    <property type="project" value="UniProtKB-KW"/>
</dbReference>
<keyword evidence="13" id="KW-0325">Glycoprotein</keyword>
<feature type="transmembrane region" description="Helical" evidence="20">
    <location>
        <begin position="485"/>
        <end position="508"/>
    </location>
</feature>
<dbReference type="GO" id="GO:0004185">
    <property type="term" value="F:serine-type carboxypeptidase activity"/>
    <property type="evidence" value="ECO:0007669"/>
    <property type="project" value="UniProtKB-EC"/>
</dbReference>
<dbReference type="GO" id="GO:0005802">
    <property type="term" value="C:trans-Golgi network"/>
    <property type="evidence" value="ECO:0007669"/>
    <property type="project" value="TreeGrafter"/>
</dbReference>
<evidence type="ECO:0000256" key="16">
    <source>
        <dbReference type="ARBA" id="ARBA00040403"/>
    </source>
</evidence>
<dbReference type="EMBL" id="JAANQT010000201">
    <property type="protein sequence ID" value="KAG1313339.1"/>
    <property type="molecule type" value="Genomic_DNA"/>
</dbReference>
<organism evidence="22 23">
    <name type="scientific">Rhizopus oryzae</name>
    <name type="common">Mucormycosis agent</name>
    <name type="synonym">Rhizopus arrhizus var. delemar</name>
    <dbReference type="NCBI Taxonomy" id="64495"/>
    <lineage>
        <taxon>Eukaryota</taxon>
        <taxon>Fungi</taxon>
        <taxon>Fungi incertae sedis</taxon>
        <taxon>Mucoromycota</taxon>
        <taxon>Mucoromycotina</taxon>
        <taxon>Mucoromycetes</taxon>
        <taxon>Mucorales</taxon>
        <taxon>Mucorineae</taxon>
        <taxon>Rhizopodaceae</taxon>
        <taxon>Rhizopus</taxon>
    </lineage>
</organism>
<comment type="function">
    <text evidence="14">Protease with a carboxypeptidase B-like function involved in the C-terminal processing of the lysine and arginine residues from protein precursors. Promotes cell fusion and is involved in the programmed cell death.</text>
</comment>
<evidence type="ECO:0000256" key="9">
    <source>
        <dbReference type="ARBA" id="ARBA00022801"/>
    </source>
</evidence>
<evidence type="ECO:0000256" key="4">
    <source>
        <dbReference type="ARBA" id="ARBA00022645"/>
    </source>
</evidence>
<dbReference type="PANTHER" id="PTHR11802">
    <property type="entry name" value="SERINE PROTEASE FAMILY S10 SERINE CARBOXYPEPTIDASE"/>
    <property type="match status" value="1"/>
</dbReference>
<keyword evidence="7" id="KW-0053">Apoptosis</keyword>
<reference evidence="22" key="1">
    <citation type="journal article" date="2020" name="Microb. Genom.">
        <title>Genetic diversity of clinical and environmental Mucorales isolates obtained from an investigation of mucormycosis cases among solid organ transplant recipients.</title>
        <authorList>
            <person name="Nguyen M.H."/>
            <person name="Kaul D."/>
            <person name="Muto C."/>
            <person name="Cheng S.J."/>
            <person name="Richter R.A."/>
            <person name="Bruno V.M."/>
            <person name="Liu G."/>
            <person name="Beyhan S."/>
            <person name="Sundermann A.J."/>
            <person name="Mounaud S."/>
            <person name="Pasculle A.W."/>
            <person name="Nierman W.C."/>
            <person name="Driscoll E."/>
            <person name="Cumbie R."/>
            <person name="Clancy C.J."/>
            <person name="Dupont C.L."/>
        </authorList>
    </citation>
    <scope>NUCLEOTIDE SEQUENCE</scope>
    <source>
        <strain evidence="22">GL11</strain>
    </source>
</reference>
<dbReference type="InterPro" id="IPR001563">
    <property type="entry name" value="Peptidase_S10"/>
</dbReference>
<accession>A0A9P6XGE2</accession>
<dbReference type="EC" id="3.4.16.6" evidence="15"/>
<evidence type="ECO:0000256" key="3">
    <source>
        <dbReference type="ARBA" id="ARBA00009431"/>
    </source>
</evidence>
<feature type="chain" id="PRO_5040282964" description="Pheromone-processing carboxypeptidase KEX1" evidence="21">
    <location>
        <begin position="23"/>
        <end position="629"/>
    </location>
</feature>
<keyword evidence="5" id="KW-0645">Protease</keyword>
<keyword evidence="11" id="KW-0333">Golgi apparatus</keyword>
<keyword evidence="4" id="KW-0121">Carboxypeptidase</keyword>
<keyword evidence="8 21" id="KW-0732">Signal</keyword>
<dbReference type="PROSITE" id="PS00560">
    <property type="entry name" value="CARBOXYPEPT_SER_HIS"/>
    <property type="match status" value="1"/>
</dbReference>
<proteinExistence type="inferred from homology"/>
<dbReference type="PANTHER" id="PTHR11802:SF190">
    <property type="entry name" value="PHEROMONE-PROCESSING CARBOXYPEPTIDASE KEX1"/>
    <property type="match status" value="1"/>
</dbReference>
<dbReference type="Gene3D" id="3.40.50.1820">
    <property type="entry name" value="alpha/beta hydrolase"/>
    <property type="match status" value="1"/>
</dbReference>
<keyword evidence="9" id="KW-0378">Hydrolase</keyword>
<evidence type="ECO:0000256" key="8">
    <source>
        <dbReference type="ARBA" id="ARBA00022729"/>
    </source>
</evidence>
<keyword evidence="6 20" id="KW-0812">Transmembrane</keyword>
<feature type="region of interest" description="Disordered" evidence="19">
    <location>
        <begin position="581"/>
        <end position="629"/>
    </location>
</feature>
<sequence length="629" mass="71263">MKGDFLFALLAITGVICQKAEDYKIKSLPGIDITTLGFSQYAGHIELSKKSNANIFFWMIEQEEKTDPGNVIIWLNGGPGCSSMDGLFLENGPFRVEKNLSLSINEGGWQNYATNIYVDQPVGTGFSFADSDSYVHTLTETTDGFIQFIDKLFMIFPNLRQQSLYLSGESFAGSYIPYFASRLLDLNKEKEQYNLKGIAIGNGWISAKHQYNAYHDFSLQKELVAKDRLDILNTHFEDCQKDLNRKETIHISSCEKVLTDVTNSNIRENKDGETVCMNVYDIRMRDEPYPECGLSWPYELSDMTRYLRLDAVKKAIHAERQSLGWKECTSTVGIALNDDQSPSSYYLLPEILKEIPVLLYNGEYDLICNTLGIEYLIGNMTWDGSKGFKVKMSKEKSTNGKLAGYYTRDRNLTYVVIKDGSHMVPYDKPIECLDMINRFMQVGDNVVKGKQSQVGDLERKEDTHKDSMPEQEDRAKKVGDKTWSAYYSLGTVASAAILLLFLVLGCYLCTRSKRPSPTAEFGGAPRQEREGVKKPGVLAYIKNLFKNNGNHQKKLRLGDQDETNELDELVVGTSILFEPEEGFEEDSHPSSQMKQPTGHFVVADQEDESDFEDFDNWDEGSDLNKNKLH</sequence>
<dbReference type="Proteomes" id="UP000716291">
    <property type="component" value="Unassembled WGS sequence"/>
</dbReference>